<keyword evidence="1" id="KW-0812">Transmembrane</keyword>
<proteinExistence type="predicted"/>
<evidence type="ECO:0000313" key="2">
    <source>
        <dbReference type="EMBL" id="MCM1987075.1"/>
    </source>
</evidence>
<evidence type="ECO:0000313" key="3">
    <source>
        <dbReference type="Proteomes" id="UP001056766"/>
    </source>
</evidence>
<feature type="transmembrane region" description="Helical" evidence="1">
    <location>
        <begin position="97"/>
        <end position="113"/>
    </location>
</feature>
<feature type="transmembrane region" description="Helical" evidence="1">
    <location>
        <begin position="12"/>
        <end position="29"/>
    </location>
</feature>
<dbReference type="EMBL" id="JAGSOI010000034">
    <property type="protein sequence ID" value="MCM1987075.1"/>
    <property type="molecule type" value="Genomic_DNA"/>
</dbReference>
<dbReference type="RefSeq" id="WP_250868423.1">
    <property type="nucleotide sequence ID" value="NZ_JAGSOI010000034.1"/>
</dbReference>
<accession>A0A9E4ZFR8</accession>
<dbReference type="Proteomes" id="UP001056766">
    <property type="component" value="Unassembled WGS sequence"/>
</dbReference>
<comment type="caution">
    <text evidence="2">The sequence shown here is derived from an EMBL/GenBank/DDBJ whole genome shotgun (WGS) entry which is preliminary data.</text>
</comment>
<protein>
    <submittedName>
        <fullName evidence="2">Uncharacterized protein</fullName>
    </submittedName>
</protein>
<organism evidence="2 3">
    <name type="scientific">Methanococcoides seepicolus</name>
    <dbReference type="NCBI Taxonomy" id="2828780"/>
    <lineage>
        <taxon>Archaea</taxon>
        <taxon>Methanobacteriati</taxon>
        <taxon>Methanobacteriota</taxon>
        <taxon>Stenosarchaea group</taxon>
        <taxon>Methanomicrobia</taxon>
        <taxon>Methanosarcinales</taxon>
        <taxon>Methanosarcinaceae</taxon>
        <taxon>Methanococcoides</taxon>
    </lineage>
</organism>
<feature type="transmembrane region" description="Helical" evidence="1">
    <location>
        <begin position="49"/>
        <end position="76"/>
    </location>
</feature>
<sequence>MSGLKTKYKILLFFSSYTPLFMILLLKSISDALTKYSEIKPIEIDDFLISNLVLSVSIILVVLVIFIPNLILHLILVDTKSTINKKQLKVKSVQKMNHLYMEHLVTYIIPFLAFDFSDIFDMLSLLILLTTVCLIYIKSDMLYINIMFYIRNYNLYKVSSYNHLDIPVMLLSKKKHIPKNQIIYTEDIGSASEFFRLDIEEFE</sequence>
<feature type="transmembrane region" description="Helical" evidence="1">
    <location>
        <begin position="119"/>
        <end position="137"/>
    </location>
</feature>
<keyword evidence="3" id="KW-1185">Reference proteome</keyword>
<gene>
    <name evidence="2" type="ORF">KDK67_08765</name>
</gene>
<keyword evidence="1" id="KW-0472">Membrane</keyword>
<reference evidence="2" key="1">
    <citation type="journal article" date="2021" name="mSystems">
        <title>Bacteria and Archaea Synergistically Convert Glycine Betaine to Biogenic Methane in the Formosa Cold Seep of the South China Sea.</title>
        <authorList>
            <person name="Li L."/>
            <person name="Zhang W."/>
            <person name="Zhang S."/>
            <person name="Song L."/>
            <person name="Sun Q."/>
            <person name="Zhang H."/>
            <person name="Xiang H."/>
            <person name="Dong X."/>
        </authorList>
    </citation>
    <scope>NUCLEOTIDE SEQUENCE</scope>
    <source>
        <strain evidence="2">LLY</strain>
    </source>
</reference>
<evidence type="ECO:0000256" key="1">
    <source>
        <dbReference type="SAM" id="Phobius"/>
    </source>
</evidence>
<name>A0A9E4ZFR8_9EURY</name>
<keyword evidence="1" id="KW-1133">Transmembrane helix</keyword>
<dbReference type="AlphaFoldDB" id="A0A9E4ZFR8"/>
<reference evidence="2" key="2">
    <citation type="submission" date="2021-04" db="EMBL/GenBank/DDBJ databases">
        <authorList>
            <person name="Dong X."/>
        </authorList>
    </citation>
    <scope>NUCLEOTIDE SEQUENCE</scope>
    <source>
        <strain evidence="2">LLY</strain>
    </source>
</reference>